<reference evidence="1 2" key="1">
    <citation type="submission" date="2020-01" db="EMBL/GenBank/DDBJ databases">
        <authorList>
            <consortium name="DOE Joint Genome Institute"/>
            <person name="Haridas S."/>
            <person name="Albert R."/>
            <person name="Binder M."/>
            <person name="Bloem J."/>
            <person name="Labutti K."/>
            <person name="Salamov A."/>
            <person name="Andreopoulos B."/>
            <person name="Baker S.E."/>
            <person name="Barry K."/>
            <person name="Bills G."/>
            <person name="Bluhm B.H."/>
            <person name="Cannon C."/>
            <person name="Castanera R."/>
            <person name="Culley D.E."/>
            <person name="Daum C."/>
            <person name="Ezra D."/>
            <person name="Gonzalez J.B."/>
            <person name="Henrissat B."/>
            <person name="Kuo A."/>
            <person name="Liang C."/>
            <person name="Lipzen A."/>
            <person name="Lutzoni F."/>
            <person name="Magnuson J."/>
            <person name="Mondo S."/>
            <person name="Nolan M."/>
            <person name="Ohm R."/>
            <person name="Pangilinan J."/>
            <person name="Park H.-J.H."/>
            <person name="Ramirez L."/>
            <person name="Alfaro M."/>
            <person name="Sun H."/>
            <person name="Tritt A."/>
            <person name="Yoshinaga Y."/>
            <person name="Zwiers L.-H.L."/>
            <person name="Turgeon B.G."/>
            <person name="Goodwin S.B."/>
            <person name="Spatafora J.W."/>
            <person name="Crous P.W."/>
            <person name="Grigoriev I.V."/>
        </authorList>
    </citation>
    <scope>NUCLEOTIDE SEQUENCE [LARGE SCALE GENOMIC DNA]</scope>
    <source>
        <strain evidence="1 2">CBS 611.86</strain>
    </source>
</reference>
<evidence type="ECO:0000313" key="2">
    <source>
        <dbReference type="Proteomes" id="UP000481861"/>
    </source>
</evidence>
<proteinExistence type="predicted"/>
<accession>A0A7C8M736</accession>
<keyword evidence="2" id="KW-1185">Reference proteome</keyword>
<gene>
    <name evidence="1" type="ORF">BDV95DRAFT_670987</name>
</gene>
<dbReference type="EMBL" id="JAADJZ010000022">
    <property type="protein sequence ID" value="KAF2867643.1"/>
    <property type="molecule type" value="Genomic_DNA"/>
</dbReference>
<evidence type="ECO:0000313" key="1">
    <source>
        <dbReference type="EMBL" id="KAF2867643.1"/>
    </source>
</evidence>
<comment type="caution">
    <text evidence="1">The sequence shown here is derived from an EMBL/GenBank/DDBJ whole genome shotgun (WGS) entry which is preliminary data.</text>
</comment>
<dbReference type="AlphaFoldDB" id="A0A7C8M736"/>
<organism evidence="1 2">
    <name type="scientific">Massariosphaeria phaeospora</name>
    <dbReference type="NCBI Taxonomy" id="100035"/>
    <lineage>
        <taxon>Eukaryota</taxon>
        <taxon>Fungi</taxon>
        <taxon>Dikarya</taxon>
        <taxon>Ascomycota</taxon>
        <taxon>Pezizomycotina</taxon>
        <taxon>Dothideomycetes</taxon>
        <taxon>Pleosporomycetidae</taxon>
        <taxon>Pleosporales</taxon>
        <taxon>Pleosporales incertae sedis</taxon>
        <taxon>Massariosphaeria</taxon>
    </lineage>
</organism>
<sequence length="150" mass="15423">MPSLLSWLNGGGGGLLFDQTGGGRAAVRSGLDSRRCFGGREGEFVESVGSPGNLESPESPECTGWVGGRAGRVASRTGGAMTALVWCCCNGAHLWQDEQAVALGVTRNSSGDAATSLRPRSCIAVLVRSPSDALAKAAQPQETRSSACRI</sequence>
<name>A0A7C8M736_9PLEO</name>
<dbReference type="Proteomes" id="UP000481861">
    <property type="component" value="Unassembled WGS sequence"/>
</dbReference>
<protein>
    <submittedName>
        <fullName evidence="1">Uncharacterized protein</fullName>
    </submittedName>
</protein>